<proteinExistence type="predicted"/>
<reference evidence="1 2" key="1">
    <citation type="journal article" date="2024" name="bioRxiv">
        <title>A reference genome for Trichogramma kaykai: A tiny desert-dwelling parasitoid wasp with competing sex-ratio distorters.</title>
        <authorList>
            <person name="Culotta J."/>
            <person name="Lindsey A.R."/>
        </authorList>
    </citation>
    <scope>NUCLEOTIDE SEQUENCE [LARGE SCALE GENOMIC DNA]</scope>
    <source>
        <strain evidence="1 2">KSX58</strain>
    </source>
</reference>
<dbReference type="Proteomes" id="UP001627154">
    <property type="component" value="Unassembled WGS sequence"/>
</dbReference>
<organism evidence="1 2">
    <name type="scientific">Trichogramma kaykai</name>
    <dbReference type="NCBI Taxonomy" id="54128"/>
    <lineage>
        <taxon>Eukaryota</taxon>
        <taxon>Metazoa</taxon>
        <taxon>Ecdysozoa</taxon>
        <taxon>Arthropoda</taxon>
        <taxon>Hexapoda</taxon>
        <taxon>Insecta</taxon>
        <taxon>Pterygota</taxon>
        <taxon>Neoptera</taxon>
        <taxon>Endopterygota</taxon>
        <taxon>Hymenoptera</taxon>
        <taxon>Apocrita</taxon>
        <taxon>Proctotrupomorpha</taxon>
        <taxon>Chalcidoidea</taxon>
        <taxon>Trichogrammatidae</taxon>
        <taxon>Trichogramma</taxon>
    </lineage>
</organism>
<protein>
    <recommendedName>
        <fullName evidence="3">Tesmin/TSO1-like CXC domain-containing protein</fullName>
    </recommendedName>
</protein>
<comment type="caution">
    <text evidence="1">The sequence shown here is derived from an EMBL/GenBank/DDBJ whole genome shotgun (WGS) entry which is preliminary data.</text>
</comment>
<sequence length="79" mass="8861">MNESPVAPTNLITQVHCNCKSDCSTSRCTCVKSGLRCSLICKNCNGQSCNNHDNIRIDNHESDSDEENAIFTEYENFKE</sequence>
<evidence type="ECO:0000313" key="2">
    <source>
        <dbReference type="Proteomes" id="UP001627154"/>
    </source>
</evidence>
<evidence type="ECO:0008006" key="3">
    <source>
        <dbReference type="Google" id="ProtNLM"/>
    </source>
</evidence>
<dbReference type="EMBL" id="JBJJXI010000133">
    <property type="protein sequence ID" value="KAL3388433.1"/>
    <property type="molecule type" value="Genomic_DNA"/>
</dbReference>
<dbReference type="AlphaFoldDB" id="A0ABD2W6C4"/>
<name>A0ABD2W6C4_9HYME</name>
<keyword evidence="2" id="KW-1185">Reference proteome</keyword>
<accession>A0ABD2W6C4</accession>
<gene>
    <name evidence="1" type="ORF">TKK_016441</name>
</gene>
<evidence type="ECO:0000313" key="1">
    <source>
        <dbReference type="EMBL" id="KAL3388433.1"/>
    </source>
</evidence>